<keyword evidence="6" id="KW-0227">DNA damage</keyword>
<evidence type="ECO:0000313" key="10">
    <source>
        <dbReference type="EMBL" id="EFC06448.1"/>
    </source>
</evidence>
<evidence type="ECO:0000256" key="5">
    <source>
        <dbReference type="ARBA" id="ARBA00022679"/>
    </source>
</evidence>
<dbReference type="InterPro" id="IPR036631">
    <property type="entry name" value="MGMT_N_sf"/>
</dbReference>
<dbReference type="PROSITE" id="PS00374">
    <property type="entry name" value="MGMT"/>
    <property type="match status" value="1"/>
</dbReference>
<dbReference type="Proteomes" id="UP000005017">
    <property type="component" value="Unassembled WGS sequence"/>
</dbReference>
<dbReference type="NCBIfam" id="TIGR00589">
    <property type="entry name" value="ogt"/>
    <property type="match status" value="1"/>
</dbReference>
<comment type="similarity">
    <text evidence="2">Belongs to the MGMT family.</text>
</comment>
<reference evidence="11" key="1">
    <citation type="submission" date="2009-12" db="EMBL/GenBank/DDBJ databases">
        <title>Sequence of Clostridiales genomosp. BVAB3 str. UPII9-5.</title>
        <authorList>
            <person name="Madupu R."/>
            <person name="Durkin A.S."/>
            <person name="Torralba M."/>
            <person name="Methe B."/>
            <person name="Sutton G.G."/>
            <person name="Strausberg R.L."/>
            <person name="Nelson K.E."/>
        </authorList>
    </citation>
    <scope>NUCLEOTIDE SEQUENCE [LARGE SCALE GENOMIC DNA]</scope>
    <source>
        <strain evidence="11">W1219</strain>
    </source>
</reference>
<dbReference type="GO" id="GO:0003908">
    <property type="term" value="F:methylated-DNA-[protein]-cysteine S-methyltransferase activity"/>
    <property type="evidence" value="ECO:0007669"/>
    <property type="project" value="UniProtKB-EC"/>
</dbReference>
<dbReference type="AlphaFoldDB" id="D2MLN9"/>
<dbReference type="GO" id="GO:0006281">
    <property type="term" value="P:DNA repair"/>
    <property type="evidence" value="ECO:0007669"/>
    <property type="project" value="UniProtKB-KW"/>
</dbReference>
<keyword evidence="4 10" id="KW-0489">Methyltransferase</keyword>
<dbReference type="Pfam" id="PF01035">
    <property type="entry name" value="DNA_binding_1"/>
    <property type="match status" value="1"/>
</dbReference>
<dbReference type="Gene3D" id="1.10.10.10">
    <property type="entry name" value="Winged helix-like DNA-binding domain superfamily/Winged helix DNA-binding domain"/>
    <property type="match status" value="1"/>
</dbReference>
<evidence type="ECO:0000259" key="9">
    <source>
        <dbReference type="Pfam" id="PF01035"/>
    </source>
</evidence>
<dbReference type="GO" id="GO:0032259">
    <property type="term" value="P:methylation"/>
    <property type="evidence" value="ECO:0007669"/>
    <property type="project" value="UniProtKB-KW"/>
</dbReference>
<accession>D2MLN9</accession>
<evidence type="ECO:0000256" key="2">
    <source>
        <dbReference type="ARBA" id="ARBA00008711"/>
    </source>
</evidence>
<evidence type="ECO:0000256" key="7">
    <source>
        <dbReference type="ARBA" id="ARBA00023204"/>
    </source>
</evidence>
<name>D2MLN9_9FIRM</name>
<dbReference type="SUPFAM" id="SSF46767">
    <property type="entry name" value="Methylated DNA-protein cysteine methyltransferase, C-terminal domain"/>
    <property type="match status" value="1"/>
</dbReference>
<gene>
    <name evidence="10" type="ORF">HMPREF9013_1393</name>
</gene>
<comment type="catalytic activity">
    <reaction evidence="8">
        <text>a 6-O-methyl-2'-deoxyguanosine in DNA + L-cysteinyl-[protein] = S-methyl-L-cysteinyl-[protein] + a 2'-deoxyguanosine in DNA</text>
        <dbReference type="Rhea" id="RHEA:24000"/>
        <dbReference type="Rhea" id="RHEA-COMP:10131"/>
        <dbReference type="Rhea" id="RHEA-COMP:10132"/>
        <dbReference type="Rhea" id="RHEA-COMP:11367"/>
        <dbReference type="Rhea" id="RHEA-COMP:11368"/>
        <dbReference type="ChEBI" id="CHEBI:29950"/>
        <dbReference type="ChEBI" id="CHEBI:82612"/>
        <dbReference type="ChEBI" id="CHEBI:85445"/>
        <dbReference type="ChEBI" id="CHEBI:85448"/>
        <dbReference type="EC" id="2.1.1.63"/>
    </reaction>
</comment>
<evidence type="ECO:0000256" key="6">
    <source>
        <dbReference type="ARBA" id="ARBA00022763"/>
    </source>
</evidence>
<dbReference type="InterPro" id="IPR036217">
    <property type="entry name" value="MethylDNA_cys_MeTrfase_DNAb"/>
</dbReference>
<dbReference type="eggNOG" id="COG0350">
    <property type="taxonomic scope" value="Bacteria"/>
</dbReference>
<dbReference type="EC" id="2.1.1.63" evidence="3"/>
<dbReference type="STRING" id="679192.HMPREF9013_1393"/>
<dbReference type="InterPro" id="IPR014048">
    <property type="entry name" value="MethylDNA_cys_MeTrfase_DNA-bd"/>
</dbReference>
<evidence type="ECO:0000256" key="4">
    <source>
        <dbReference type="ARBA" id="ARBA00022603"/>
    </source>
</evidence>
<organism evidence="10 11">
    <name type="scientific">Bulleidia extructa W1219</name>
    <dbReference type="NCBI Taxonomy" id="679192"/>
    <lineage>
        <taxon>Bacteria</taxon>
        <taxon>Bacillati</taxon>
        <taxon>Bacillota</taxon>
        <taxon>Erysipelotrichia</taxon>
        <taxon>Erysipelotrichales</taxon>
        <taxon>Erysipelotrichaceae</taxon>
        <taxon>Bulleidia</taxon>
    </lineage>
</organism>
<dbReference type="SUPFAM" id="SSF53155">
    <property type="entry name" value="Methylated DNA-protein cysteine methyltransferase domain"/>
    <property type="match status" value="1"/>
</dbReference>
<protein>
    <recommendedName>
        <fullName evidence="3">methylated-DNA--[protein]-cysteine S-methyltransferase</fullName>
        <ecNumber evidence="3">2.1.1.63</ecNumber>
    </recommendedName>
</protein>
<evidence type="ECO:0000256" key="1">
    <source>
        <dbReference type="ARBA" id="ARBA00001286"/>
    </source>
</evidence>
<keyword evidence="5 10" id="KW-0808">Transferase</keyword>
<dbReference type="InterPro" id="IPR001497">
    <property type="entry name" value="MethylDNA_cys_MeTrfase_AS"/>
</dbReference>
<proteinExistence type="inferred from homology"/>
<feature type="domain" description="Methylated-DNA-[protein]-cysteine S-methyltransferase DNA binding" evidence="9">
    <location>
        <begin position="68"/>
        <end position="147"/>
    </location>
</feature>
<sequence length="159" mass="18379">MKEETITVHGYHFRVCYEGEEIDGIYRTEQKGKKAGSPVVQKLESQLKEYWEGERKYFDVKLQMKGTDFQIACWKALLKIPYGETRSYQEIASMVGKEKACRAVGQAIHQNPFIIVVPCHRVISKNGSLGGYFYGEDMKRHLLEIEKSEPSHGIIDYRK</sequence>
<dbReference type="FunFam" id="1.10.10.10:FF:000214">
    <property type="entry name" value="Methylated-DNA--protein-cysteine methyltransferase"/>
    <property type="match status" value="1"/>
</dbReference>
<evidence type="ECO:0000256" key="8">
    <source>
        <dbReference type="ARBA" id="ARBA00049348"/>
    </source>
</evidence>
<dbReference type="PANTHER" id="PTHR10815:SF13">
    <property type="entry name" value="METHYLATED-DNA--PROTEIN-CYSTEINE METHYLTRANSFERASE"/>
    <property type="match status" value="1"/>
</dbReference>
<comment type="catalytic activity">
    <reaction evidence="1">
        <text>a 4-O-methyl-thymidine in DNA + L-cysteinyl-[protein] = a thymidine in DNA + S-methyl-L-cysteinyl-[protein]</text>
        <dbReference type="Rhea" id="RHEA:53428"/>
        <dbReference type="Rhea" id="RHEA-COMP:10131"/>
        <dbReference type="Rhea" id="RHEA-COMP:10132"/>
        <dbReference type="Rhea" id="RHEA-COMP:13555"/>
        <dbReference type="Rhea" id="RHEA-COMP:13556"/>
        <dbReference type="ChEBI" id="CHEBI:29950"/>
        <dbReference type="ChEBI" id="CHEBI:82612"/>
        <dbReference type="ChEBI" id="CHEBI:137386"/>
        <dbReference type="ChEBI" id="CHEBI:137387"/>
        <dbReference type="EC" id="2.1.1.63"/>
    </reaction>
</comment>
<comment type="caution">
    <text evidence="10">The sequence shown here is derived from an EMBL/GenBank/DDBJ whole genome shotgun (WGS) entry which is preliminary data.</text>
</comment>
<evidence type="ECO:0000256" key="3">
    <source>
        <dbReference type="ARBA" id="ARBA00011918"/>
    </source>
</evidence>
<dbReference type="RefSeq" id="WP_006626310.1">
    <property type="nucleotide sequence ID" value="NZ_ADFR01000001.1"/>
</dbReference>
<dbReference type="InterPro" id="IPR036388">
    <property type="entry name" value="WH-like_DNA-bd_sf"/>
</dbReference>
<keyword evidence="11" id="KW-1185">Reference proteome</keyword>
<dbReference type="CDD" id="cd06445">
    <property type="entry name" value="ATase"/>
    <property type="match status" value="1"/>
</dbReference>
<keyword evidence="7" id="KW-0234">DNA repair</keyword>
<dbReference type="EMBL" id="ADFR01000001">
    <property type="protein sequence ID" value="EFC06448.1"/>
    <property type="molecule type" value="Genomic_DNA"/>
</dbReference>
<dbReference type="PANTHER" id="PTHR10815">
    <property type="entry name" value="METHYLATED-DNA--PROTEIN-CYSTEINE METHYLTRANSFERASE"/>
    <property type="match status" value="1"/>
</dbReference>
<evidence type="ECO:0000313" key="11">
    <source>
        <dbReference type="Proteomes" id="UP000005017"/>
    </source>
</evidence>
<dbReference type="Gene3D" id="3.30.160.70">
    <property type="entry name" value="Methylated DNA-protein cysteine methyltransferase domain"/>
    <property type="match status" value="1"/>
</dbReference>